<feature type="domain" description="PDZ" evidence="6">
    <location>
        <begin position="653"/>
        <end position="730"/>
    </location>
</feature>
<dbReference type="PANTHER" id="PTHR15711">
    <property type="entry name" value="RAP GTPASE-ACTIVATING PROTEIN"/>
    <property type="match status" value="1"/>
</dbReference>
<dbReference type="PANTHER" id="PTHR15711:SF22">
    <property type="entry name" value="RAP-GAP DOMAIN-CONTAINING PROTEIN"/>
    <property type="match status" value="1"/>
</dbReference>
<feature type="domain" description="Rap-GAP" evidence="5">
    <location>
        <begin position="294"/>
        <end position="511"/>
    </location>
</feature>
<organism evidence="7 8">
    <name type="scientific">Strongyloides papillosus</name>
    <name type="common">Intestinal threadworm</name>
    <dbReference type="NCBI Taxonomy" id="174720"/>
    <lineage>
        <taxon>Eukaryota</taxon>
        <taxon>Metazoa</taxon>
        <taxon>Ecdysozoa</taxon>
        <taxon>Nematoda</taxon>
        <taxon>Chromadorea</taxon>
        <taxon>Rhabditida</taxon>
        <taxon>Tylenchina</taxon>
        <taxon>Panagrolaimomorpha</taxon>
        <taxon>Strongyloidoidea</taxon>
        <taxon>Strongyloididae</taxon>
        <taxon>Strongyloides</taxon>
    </lineage>
</organism>
<keyword evidence="1" id="KW-0343">GTPase activation</keyword>
<dbReference type="InterPro" id="IPR035974">
    <property type="entry name" value="Rap/Ran-GAP_sf"/>
</dbReference>
<evidence type="ECO:0000256" key="3">
    <source>
        <dbReference type="ARBA" id="ARBA00023054"/>
    </source>
</evidence>
<dbReference type="InterPro" id="IPR050989">
    <property type="entry name" value="Rap1_Ran_GAP"/>
</dbReference>
<dbReference type="AlphaFoldDB" id="A0A0N5B333"/>
<proteinExistence type="predicted"/>
<evidence type="ECO:0000259" key="5">
    <source>
        <dbReference type="PROSITE" id="PS50085"/>
    </source>
</evidence>
<dbReference type="PROSITE" id="PS50106">
    <property type="entry name" value="PDZ"/>
    <property type="match status" value="1"/>
</dbReference>
<evidence type="ECO:0000256" key="2">
    <source>
        <dbReference type="ARBA" id="ARBA00022553"/>
    </source>
</evidence>
<sequence>MNDNDSSSLNSSTKDDTFNEWRPAYPLICAYHDIHSLAGAWCLGPPTTMLEAIKPTGASQARSPSEEDNGDGKCNTLIASCPAFRNEIGNEPVRHLSLSRRSVATFSQYQNNLPTVSNQKNKYAISSLSDDCTETWMREHTAAEAGVLEDVSNVYLGGRLCASRQSKIIIEPQDIGSYYFRHCFTGRPHIEFFGIDEQLGPVAISVVKENPEKNVSNQQNTFSTLSKGFYRMIVRISDLLTMRVAVPEDALQDSGHEKSNRALMRELVEIVCPQVLFSCLRPAIPNLQKIEELLLKIDEQPIYTRYKIGVLLCKENQSTEEEMYNNEKSTPAFEEFLEFLGTRVRLKGFDQYKGGLDTKADTTGTHSIYTEYQAHEIMFHISTMLPFTPNNKQQLLRKRHIGNDMVTIIFQEPGALPFSPITVRSHFQHVFIIVRVNNPCTDNVSYTIAISRAKDVPTFGPVIPNNATFGKSTEFHDFLITKIINAENAVHRSKKFAAMAARARRESLKDLAENYVAAHPNEVPSRIASRFLGGSVKRKERPIPKPIVDSNLRGALSWLVEVYDYSLNQRVQCVLGVSAESIVLLEIPTGDCLFFTPTHSVLGWATIETGIKMYYDHGEMLLFRVISSDGFERESSVLLKRLGSVTNGDEAKEMILRRSKISEALGFHIQDEGVVTDVEMYHPAWKAGLRQGSRIVEIDNISVSTMSLDQMFSLLTENTTNRVMVIAPSSDGSPRRGCEDPNCPAVKGQDALLLTPETFAKQPLTYQEMFRIKNKELPHSPHSSPSNSFDERLGTIRSSNSHLNQEGSSMWTKDRSISLNEYSENSLSTLNMPPRSPSLIPANTMTPERPNCVGQCINPLARTLSDELLINNHVALNSPNNIGLMSVQNSLEGIHSLGSPCDIIPGGIPLNSAEFQQRCYLRLQRLVKERKEQDALIEKLKTELITEKQQHEETKHRLTILQTICDGAQLTIPETDAEL</sequence>
<name>A0A0N5B333_STREA</name>
<feature type="coiled-coil region" evidence="4">
    <location>
        <begin position="923"/>
        <end position="957"/>
    </location>
</feature>
<dbReference type="STRING" id="174720.A0A0N5B333"/>
<dbReference type="FunFam" id="3.40.50.11210:FF:000002">
    <property type="entry name" value="Signal-induced proliferation-associated 1-like protein 1"/>
    <property type="match status" value="1"/>
</dbReference>
<evidence type="ECO:0000256" key="4">
    <source>
        <dbReference type="SAM" id="Coils"/>
    </source>
</evidence>
<evidence type="ECO:0000313" key="7">
    <source>
        <dbReference type="Proteomes" id="UP000046392"/>
    </source>
</evidence>
<dbReference type="GO" id="GO:0005096">
    <property type="term" value="F:GTPase activator activity"/>
    <property type="evidence" value="ECO:0007669"/>
    <property type="project" value="UniProtKB-KW"/>
</dbReference>
<reference evidence="8" key="1">
    <citation type="submission" date="2017-02" db="UniProtKB">
        <authorList>
            <consortium name="WormBaseParasite"/>
        </authorList>
    </citation>
    <scope>IDENTIFICATION</scope>
</reference>
<dbReference type="Pfam" id="PF02145">
    <property type="entry name" value="Rap_GAP"/>
    <property type="match status" value="1"/>
</dbReference>
<dbReference type="Gene3D" id="3.40.50.11210">
    <property type="entry name" value="Rap/Ran-GAP"/>
    <property type="match status" value="1"/>
</dbReference>
<dbReference type="Proteomes" id="UP000046392">
    <property type="component" value="Unplaced"/>
</dbReference>
<keyword evidence="7" id="KW-1185">Reference proteome</keyword>
<dbReference type="GO" id="GO:0005737">
    <property type="term" value="C:cytoplasm"/>
    <property type="evidence" value="ECO:0007669"/>
    <property type="project" value="TreeGrafter"/>
</dbReference>
<keyword evidence="2" id="KW-0597">Phosphoprotein</keyword>
<evidence type="ECO:0000259" key="6">
    <source>
        <dbReference type="PROSITE" id="PS50106"/>
    </source>
</evidence>
<dbReference type="WBParaSite" id="SPAL_0000048400.1">
    <property type="protein sequence ID" value="SPAL_0000048400.1"/>
    <property type="gene ID" value="SPAL_0000048400"/>
</dbReference>
<dbReference type="SUPFAM" id="SSF111347">
    <property type="entry name" value="Rap/Ran-GAP"/>
    <property type="match status" value="1"/>
</dbReference>
<dbReference type="Gene3D" id="2.30.42.10">
    <property type="match status" value="1"/>
</dbReference>
<dbReference type="SMART" id="SM00228">
    <property type="entry name" value="PDZ"/>
    <property type="match status" value="1"/>
</dbReference>
<dbReference type="InterPro" id="IPR000331">
    <property type="entry name" value="Rap/Ran_GAP_dom"/>
</dbReference>
<evidence type="ECO:0000313" key="8">
    <source>
        <dbReference type="WBParaSite" id="SPAL_0000048400.1"/>
    </source>
</evidence>
<dbReference type="InterPro" id="IPR001478">
    <property type="entry name" value="PDZ"/>
</dbReference>
<dbReference type="PROSITE" id="PS50085">
    <property type="entry name" value="RAPGAP"/>
    <property type="match status" value="1"/>
</dbReference>
<protein>
    <submittedName>
        <fullName evidence="8">Rap-GAP domain-containing protein</fullName>
    </submittedName>
</protein>
<dbReference type="GO" id="GO:0051056">
    <property type="term" value="P:regulation of small GTPase mediated signal transduction"/>
    <property type="evidence" value="ECO:0007669"/>
    <property type="project" value="InterPro"/>
</dbReference>
<keyword evidence="3 4" id="KW-0175">Coiled coil</keyword>
<dbReference type="SUPFAM" id="SSF50156">
    <property type="entry name" value="PDZ domain-like"/>
    <property type="match status" value="1"/>
</dbReference>
<evidence type="ECO:0000256" key="1">
    <source>
        <dbReference type="ARBA" id="ARBA00022468"/>
    </source>
</evidence>
<dbReference type="InterPro" id="IPR036034">
    <property type="entry name" value="PDZ_sf"/>
</dbReference>
<accession>A0A0N5B333</accession>